<accession>A0ABR4YHN1</accession>
<dbReference type="Pfam" id="PF01257">
    <property type="entry name" value="2Fe-2S_thioredx"/>
    <property type="match status" value="1"/>
</dbReference>
<evidence type="ECO:0000313" key="1">
    <source>
        <dbReference type="EMBL" id="KHE41677.1"/>
    </source>
</evidence>
<dbReference type="InterPro" id="IPR036249">
    <property type="entry name" value="Thioredoxin-like_sf"/>
</dbReference>
<gene>
    <name evidence="1" type="ORF">LG35_07915</name>
</gene>
<reference evidence="1 2" key="1">
    <citation type="submission" date="2014-09" db="EMBL/GenBank/DDBJ databases">
        <title>Alistipes sp. 627, sp. nov., a novel member of the family Rikenellaceae isolated from human faeces.</title>
        <authorList>
            <person name="Shkoporov A.N."/>
            <person name="Chaplin A.V."/>
            <person name="Motuzova O.V."/>
            <person name="Kafarskaia L.I."/>
            <person name="Khokhlova E.V."/>
            <person name="Efimov B.A."/>
        </authorList>
    </citation>
    <scope>NUCLEOTIDE SEQUENCE [LARGE SCALE GENOMIC DNA]</scope>
    <source>
        <strain evidence="1 2">627</strain>
    </source>
</reference>
<sequence>MGKRRISICLGSSCFARGNNANIAVVKQFLADRGLEAEVTFTGQLCENMCNRGPIICIDDQVYEEVNLSLLHKILEEEFKC</sequence>
<organism evidence="1 2">
    <name type="scientific">Alistipes inops</name>
    <dbReference type="NCBI Taxonomy" id="1501391"/>
    <lineage>
        <taxon>Bacteria</taxon>
        <taxon>Pseudomonadati</taxon>
        <taxon>Bacteroidota</taxon>
        <taxon>Bacteroidia</taxon>
        <taxon>Bacteroidales</taxon>
        <taxon>Rikenellaceae</taxon>
        <taxon>Alistipes</taxon>
    </lineage>
</organism>
<dbReference type="Proteomes" id="UP000030889">
    <property type="component" value="Unassembled WGS sequence"/>
</dbReference>
<dbReference type="EMBL" id="JRGF01000009">
    <property type="protein sequence ID" value="KHE41677.1"/>
    <property type="molecule type" value="Genomic_DNA"/>
</dbReference>
<name>A0ABR4YHN1_9BACT</name>
<protein>
    <submittedName>
        <fullName evidence="1">NADH dehydrogenase</fullName>
    </submittedName>
</protein>
<dbReference type="RefSeq" id="WP_022063854.1">
    <property type="nucleotide sequence ID" value="NZ_JRGF01000009.1"/>
</dbReference>
<comment type="caution">
    <text evidence="1">The sequence shown here is derived from an EMBL/GenBank/DDBJ whole genome shotgun (WGS) entry which is preliminary data.</text>
</comment>
<keyword evidence="2" id="KW-1185">Reference proteome</keyword>
<dbReference type="CDD" id="cd02980">
    <property type="entry name" value="TRX_Fd_family"/>
    <property type="match status" value="1"/>
</dbReference>
<proteinExistence type="predicted"/>
<dbReference type="Gene3D" id="3.40.30.10">
    <property type="entry name" value="Glutaredoxin"/>
    <property type="match status" value="1"/>
</dbReference>
<evidence type="ECO:0000313" key="2">
    <source>
        <dbReference type="Proteomes" id="UP000030889"/>
    </source>
</evidence>
<dbReference type="SUPFAM" id="SSF52833">
    <property type="entry name" value="Thioredoxin-like"/>
    <property type="match status" value="1"/>
</dbReference>